<reference evidence="1" key="1">
    <citation type="journal article" date="2023" name="Plant J.">
        <title>Genome sequences and population genomics provide insights into the demographic history, inbreeding, and mutation load of two 'living fossil' tree species of Dipteronia.</title>
        <authorList>
            <person name="Feng Y."/>
            <person name="Comes H.P."/>
            <person name="Chen J."/>
            <person name="Zhu S."/>
            <person name="Lu R."/>
            <person name="Zhang X."/>
            <person name="Li P."/>
            <person name="Qiu J."/>
            <person name="Olsen K.M."/>
            <person name="Qiu Y."/>
        </authorList>
    </citation>
    <scope>NUCLEOTIDE SEQUENCE</scope>
    <source>
        <strain evidence="1">KIB01</strain>
    </source>
</reference>
<accession>A0AAD9TK07</accession>
<comment type="caution">
    <text evidence="1">The sequence shown here is derived from an EMBL/GenBank/DDBJ whole genome shotgun (WGS) entry which is preliminary data.</text>
</comment>
<keyword evidence="2" id="KW-1185">Reference proteome</keyword>
<sequence>MFIAEGFAEGFSKVEKLDIVAYDEPTSFLKSENFSLLEFKTSVKLYFKIGPRLSSSDEEMLQQQELPGRCQYLILEDCQDPVKLEQALQCLSFLRGISIKCSKEIKFFRRLVCLPS</sequence>
<gene>
    <name evidence="1" type="ORF">Ddye_031790</name>
</gene>
<dbReference type="AlphaFoldDB" id="A0AAD9TK07"/>
<organism evidence="1 2">
    <name type="scientific">Dipteronia dyeriana</name>
    <dbReference type="NCBI Taxonomy" id="168575"/>
    <lineage>
        <taxon>Eukaryota</taxon>
        <taxon>Viridiplantae</taxon>
        <taxon>Streptophyta</taxon>
        <taxon>Embryophyta</taxon>
        <taxon>Tracheophyta</taxon>
        <taxon>Spermatophyta</taxon>
        <taxon>Magnoliopsida</taxon>
        <taxon>eudicotyledons</taxon>
        <taxon>Gunneridae</taxon>
        <taxon>Pentapetalae</taxon>
        <taxon>rosids</taxon>
        <taxon>malvids</taxon>
        <taxon>Sapindales</taxon>
        <taxon>Sapindaceae</taxon>
        <taxon>Hippocastanoideae</taxon>
        <taxon>Acereae</taxon>
        <taxon>Dipteronia</taxon>
    </lineage>
</organism>
<proteinExistence type="predicted"/>
<evidence type="ECO:0000313" key="2">
    <source>
        <dbReference type="Proteomes" id="UP001280121"/>
    </source>
</evidence>
<dbReference type="EMBL" id="JANJYI010000009">
    <property type="protein sequence ID" value="KAK2636998.1"/>
    <property type="molecule type" value="Genomic_DNA"/>
</dbReference>
<dbReference type="Proteomes" id="UP001280121">
    <property type="component" value="Unassembled WGS sequence"/>
</dbReference>
<name>A0AAD9TK07_9ROSI</name>
<protein>
    <submittedName>
        <fullName evidence="1">Uncharacterized protein</fullName>
    </submittedName>
</protein>
<evidence type="ECO:0000313" key="1">
    <source>
        <dbReference type="EMBL" id="KAK2636998.1"/>
    </source>
</evidence>